<feature type="coiled-coil region" evidence="1">
    <location>
        <begin position="7"/>
        <end position="37"/>
    </location>
</feature>
<dbReference type="AlphaFoldDB" id="A0A448WTH5"/>
<evidence type="ECO:0000313" key="3">
    <source>
        <dbReference type="Proteomes" id="UP000784294"/>
    </source>
</evidence>
<evidence type="ECO:0000256" key="1">
    <source>
        <dbReference type="SAM" id="Coils"/>
    </source>
</evidence>
<reference evidence="2" key="1">
    <citation type="submission" date="2018-11" db="EMBL/GenBank/DDBJ databases">
        <authorList>
            <consortium name="Pathogen Informatics"/>
        </authorList>
    </citation>
    <scope>NUCLEOTIDE SEQUENCE</scope>
</reference>
<keyword evidence="1" id="KW-0175">Coiled coil</keyword>
<name>A0A448WTH5_9PLAT</name>
<dbReference type="Proteomes" id="UP000784294">
    <property type="component" value="Unassembled WGS sequence"/>
</dbReference>
<organism evidence="2 3">
    <name type="scientific">Protopolystoma xenopodis</name>
    <dbReference type="NCBI Taxonomy" id="117903"/>
    <lineage>
        <taxon>Eukaryota</taxon>
        <taxon>Metazoa</taxon>
        <taxon>Spiralia</taxon>
        <taxon>Lophotrochozoa</taxon>
        <taxon>Platyhelminthes</taxon>
        <taxon>Monogenea</taxon>
        <taxon>Polyopisthocotylea</taxon>
        <taxon>Polystomatidea</taxon>
        <taxon>Polystomatidae</taxon>
        <taxon>Protopolystoma</taxon>
    </lineage>
</organism>
<proteinExistence type="predicted"/>
<protein>
    <submittedName>
        <fullName evidence="2">Uncharacterized protein</fullName>
    </submittedName>
</protein>
<gene>
    <name evidence="2" type="ORF">PXEA_LOCUS13172</name>
</gene>
<evidence type="ECO:0000313" key="2">
    <source>
        <dbReference type="EMBL" id="VEL19732.1"/>
    </source>
</evidence>
<dbReference type="EMBL" id="CAAALY010043010">
    <property type="protein sequence ID" value="VEL19732.1"/>
    <property type="molecule type" value="Genomic_DNA"/>
</dbReference>
<keyword evidence="3" id="KW-1185">Reference proteome</keyword>
<dbReference type="OrthoDB" id="10058657at2759"/>
<comment type="caution">
    <text evidence="2">The sequence shown here is derived from an EMBL/GenBank/DDBJ whole genome shotgun (WGS) entry which is preliminary data.</text>
</comment>
<accession>A0A448WTH5</accession>
<sequence length="107" mass="12784">MHANIGEKAVTALLEVLEREKDILEEERIRKESLTRLINLTVSTIYPTFNCKYEQIFALPMGLPFLPLRKFIHEQVGERIREVTVLIRYLDDYFVFLRDVFTLFHLR</sequence>